<evidence type="ECO:0000313" key="3">
    <source>
        <dbReference type="Proteomes" id="UP001519460"/>
    </source>
</evidence>
<protein>
    <submittedName>
        <fullName evidence="2">Uncharacterized protein</fullName>
    </submittedName>
</protein>
<proteinExistence type="predicted"/>
<accession>A0ABD0LK84</accession>
<dbReference type="EMBL" id="JACVVK020000044">
    <property type="protein sequence ID" value="KAK7499359.1"/>
    <property type="molecule type" value="Genomic_DNA"/>
</dbReference>
<dbReference type="Proteomes" id="UP001519460">
    <property type="component" value="Unassembled WGS sequence"/>
</dbReference>
<evidence type="ECO:0000313" key="2">
    <source>
        <dbReference type="EMBL" id="KAK7499359.1"/>
    </source>
</evidence>
<feature type="region of interest" description="Disordered" evidence="1">
    <location>
        <begin position="1"/>
        <end position="25"/>
    </location>
</feature>
<dbReference type="AlphaFoldDB" id="A0ABD0LK84"/>
<reference evidence="2 3" key="1">
    <citation type="journal article" date="2023" name="Sci. Data">
        <title>Genome assembly of the Korean intertidal mud-creeper Batillaria attramentaria.</title>
        <authorList>
            <person name="Patra A.K."/>
            <person name="Ho P.T."/>
            <person name="Jun S."/>
            <person name="Lee S.J."/>
            <person name="Kim Y."/>
            <person name="Won Y.J."/>
        </authorList>
    </citation>
    <scope>NUCLEOTIDE SEQUENCE [LARGE SCALE GENOMIC DNA]</scope>
    <source>
        <strain evidence="2">Wonlab-2016</strain>
    </source>
</reference>
<name>A0ABD0LK84_9CAEN</name>
<gene>
    <name evidence="2" type="ORF">BaRGS_00009334</name>
</gene>
<keyword evidence="3" id="KW-1185">Reference proteome</keyword>
<sequence length="127" mass="14030">MQPVSAWPEWKSQSETANSKLNGKGRVAMGRRAAVTLARWQQWPSVVVRNFDGDVCGSELGETNSTLGQKQPCWPPLFPTPVHGLFGSQLGWSVVSRVTLNNLVMPRICGLPLRVKVPLVLVLCRDH</sequence>
<organism evidence="2 3">
    <name type="scientific">Batillaria attramentaria</name>
    <dbReference type="NCBI Taxonomy" id="370345"/>
    <lineage>
        <taxon>Eukaryota</taxon>
        <taxon>Metazoa</taxon>
        <taxon>Spiralia</taxon>
        <taxon>Lophotrochozoa</taxon>
        <taxon>Mollusca</taxon>
        <taxon>Gastropoda</taxon>
        <taxon>Caenogastropoda</taxon>
        <taxon>Sorbeoconcha</taxon>
        <taxon>Cerithioidea</taxon>
        <taxon>Batillariidae</taxon>
        <taxon>Batillaria</taxon>
    </lineage>
</organism>
<comment type="caution">
    <text evidence="2">The sequence shown here is derived from an EMBL/GenBank/DDBJ whole genome shotgun (WGS) entry which is preliminary data.</text>
</comment>
<evidence type="ECO:0000256" key="1">
    <source>
        <dbReference type="SAM" id="MobiDB-lite"/>
    </source>
</evidence>
<feature type="compositionally biased region" description="Polar residues" evidence="1">
    <location>
        <begin position="11"/>
        <end position="21"/>
    </location>
</feature>